<feature type="compositionally biased region" description="Polar residues" evidence="5">
    <location>
        <begin position="8"/>
        <end position="34"/>
    </location>
</feature>
<dbReference type="InterPro" id="IPR044692">
    <property type="entry name" value="WPP1/2/3"/>
</dbReference>
<dbReference type="GO" id="GO:0048527">
    <property type="term" value="P:lateral root development"/>
    <property type="evidence" value="ECO:0007669"/>
    <property type="project" value="InterPro"/>
</dbReference>
<evidence type="ECO:0000259" key="6">
    <source>
        <dbReference type="Pfam" id="PF13943"/>
    </source>
</evidence>
<dbReference type="PANTHER" id="PTHR34362:SF1">
    <property type="entry name" value="WPP DOMAIN-CONTAINING PROTEIN 1-RELATED"/>
    <property type="match status" value="1"/>
</dbReference>
<evidence type="ECO:0000256" key="1">
    <source>
        <dbReference type="ARBA" id="ARBA00004123"/>
    </source>
</evidence>
<dbReference type="AlphaFoldDB" id="A0AAN7GJA0"/>
<dbReference type="GO" id="GO:0000278">
    <property type="term" value="P:mitotic cell cycle"/>
    <property type="evidence" value="ECO:0007669"/>
    <property type="project" value="InterPro"/>
</dbReference>
<keyword evidence="3" id="KW-0963">Cytoplasm</keyword>
<sequence>MAEAELPTPNSSDPTQSQSPPGMESSPQEKQQNPAPVATTVKFSIWPPSQRTRDAVIARLIDTLSNPSVLTKRYGTVPADEAASTARLIEDEAFAAANGGAAADDDGIEILQIYSKEVSKRMLDFVKSRPSSSAAPTATPADSVDLSVVASSEEAASTVESEA</sequence>
<keyword evidence="4" id="KW-0539">Nucleus</keyword>
<evidence type="ECO:0000256" key="4">
    <source>
        <dbReference type="ARBA" id="ARBA00023242"/>
    </source>
</evidence>
<gene>
    <name evidence="7" type="ORF">SAY87_011945</name>
</gene>
<keyword evidence="8" id="KW-1185">Reference proteome</keyword>
<dbReference type="GO" id="GO:0005737">
    <property type="term" value="C:cytoplasm"/>
    <property type="evidence" value="ECO:0007669"/>
    <property type="project" value="UniProtKB-SubCell"/>
</dbReference>
<accession>A0AAN7GJA0</accession>
<protein>
    <recommendedName>
        <fullName evidence="6">WPP domain-containing protein</fullName>
    </recommendedName>
</protein>
<evidence type="ECO:0000256" key="3">
    <source>
        <dbReference type="ARBA" id="ARBA00022490"/>
    </source>
</evidence>
<evidence type="ECO:0000256" key="2">
    <source>
        <dbReference type="ARBA" id="ARBA00004496"/>
    </source>
</evidence>
<evidence type="ECO:0000313" key="8">
    <source>
        <dbReference type="Proteomes" id="UP001345219"/>
    </source>
</evidence>
<comment type="subcellular location">
    <subcellularLocation>
        <location evidence="2">Cytoplasm</location>
    </subcellularLocation>
    <subcellularLocation>
        <location evidence="1">Nucleus</location>
    </subcellularLocation>
</comment>
<reference evidence="7 8" key="1">
    <citation type="journal article" date="2023" name="Hortic Res">
        <title>Pangenome of water caltrop reveals structural variations and asymmetric subgenome divergence after allopolyploidization.</title>
        <authorList>
            <person name="Zhang X."/>
            <person name="Chen Y."/>
            <person name="Wang L."/>
            <person name="Yuan Y."/>
            <person name="Fang M."/>
            <person name="Shi L."/>
            <person name="Lu R."/>
            <person name="Comes H.P."/>
            <person name="Ma Y."/>
            <person name="Chen Y."/>
            <person name="Huang G."/>
            <person name="Zhou Y."/>
            <person name="Zheng Z."/>
            <person name="Qiu Y."/>
        </authorList>
    </citation>
    <scope>NUCLEOTIDE SEQUENCE [LARGE SCALE GENOMIC DNA]</scope>
    <source>
        <tissue evidence="7">Roots</tissue>
    </source>
</reference>
<dbReference type="PANTHER" id="PTHR34362">
    <property type="entry name" value="WPP DOMAIN-CONTAINING PROTEIN 1-RELATED"/>
    <property type="match status" value="1"/>
</dbReference>
<dbReference type="Pfam" id="PF13943">
    <property type="entry name" value="WPP"/>
    <property type="match status" value="1"/>
</dbReference>
<name>A0AAN7GJA0_9MYRT</name>
<dbReference type="Proteomes" id="UP001345219">
    <property type="component" value="Chromosome 10"/>
</dbReference>
<dbReference type="InterPro" id="IPR038214">
    <property type="entry name" value="WPP_sf"/>
</dbReference>
<dbReference type="Gene3D" id="1.10.246.200">
    <property type="entry name" value="WPP domain"/>
    <property type="match status" value="1"/>
</dbReference>
<dbReference type="EMBL" id="JAXIOK010000021">
    <property type="protein sequence ID" value="KAK4745633.1"/>
    <property type="molecule type" value="Genomic_DNA"/>
</dbReference>
<comment type="caution">
    <text evidence="7">The sequence shown here is derived from an EMBL/GenBank/DDBJ whole genome shotgun (WGS) entry which is preliminary data.</text>
</comment>
<feature type="region of interest" description="Disordered" evidence="5">
    <location>
        <begin position="1"/>
        <end position="37"/>
    </location>
</feature>
<proteinExistence type="predicted"/>
<dbReference type="InterPro" id="IPR025265">
    <property type="entry name" value="WPP_dom"/>
</dbReference>
<evidence type="ECO:0000313" key="7">
    <source>
        <dbReference type="EMBL" id="KAK4745633.1"/>
    </source>
</evidence>
<organism evidence="7 8">
    <name type="scientific">Trapa incisa</name>
    <dbReference type="NCBI Taxonomy" id="236973"/>
    <lineage>
        <taxon>Eukaryota</taxon>
        <taxon>Viridiplantae</taxon>
        <taxon>Streptophyta</taxon>
        <taxon>Embryophyta</taxon>
        <taxon>Tracheophyta</taxon>
        <taxon>Spermatophyta</taxon>
        <taxon>Magnoliopsida</taxon>
        <taxon>eudicotyledons</taxon>
        <taxon>Gunneridae</taxon>
        <taxon>Pentapetalae</taxon>
        <taxon>rosids</taxon>
        <taxon>malvids</taxon>
        <taxon>Myrtales</taxon>
        <taxon>Lythraceae</taxon>
        <taxon>Trapa</taxon>
    </lineage>
</organism>
<dbReference type="GO" id="GO:0005634">
    <property type="term" value="C:nucleus"/>
    <property type="evidence" value="ECO:0007669"/>
    <property type="project" value="UniProtKB-SubCell"/>
</dbReference>
<feature type="domain" description="WPP" evidence="6">
    <location>
        <begin position="43"/>
        <end position="134"/>
    </location>
</feature>
<evidence type="ECO:0000256" key="5">
    <source>
        <dbReference type="SAM" id="MobiDB-lite"/>
    </source>
</evidence>